<protein>
    <submittedName>
        <fullName evidence="1">IS4 transposase</fullName>
    </submittedName>
</protein>
<name>A0A2K8TAN9_9NOSO</name>
<sequence>MQADVWLELNDLGLAPGISFFVKGVKVTKIKGFVSFNVACKWKRKILGVAPEEGWFILILAVST</sequence>
<gene>
    <name evidence="1" type="ORF">COO91_10365</name>
</gene>
<keyword evidence="2" id="KW-1185">Reference proteome</keyword>
<dbReference type="KEGG" id="nfl:COO91_10365"/>
<proteinExistence type="predicted"/>
<geneLocation type="plasmid" evidence="2">
    <name>pnfsy08</name>
</geneLocation>
<reference evidence="1 2" key="1">
    <citation type="submission" date="2017-11" db="EMBL/GenBank/DDBJ databases">
        <title>Complete genome of a free-living desiccation-tolerant cyanobacterium and its photosynthetic adaptation to extreme terrestrial habitat.</title>
        <authorList>
            <person name="Shang J."/>
        </authorList>
    </citation>
    <scope>NUCLEOTIDE SEQUENCE [LARGE SCALE GENOMIC DNA]</scope>
    <source>
        <strain evidence="1 2">CCNUN1</strain>
        <plasmid evidence="2">pnfsy08</plasmid>
    </source>
</reference>
<evidence type="ECO:0000313" key="1">
    <source>
        <dbReference type="EMBL" id="AUB44145.1"/>
    </source>
</evidence>
<organism evidence="1 2">
    <name type="scientific">Nostoc flagelliforme CCNUN1</name>
    <dbReference type="NCBI Taxonomy" id="2038116"/>
    <lineage>
        <taxon>Bacteria</taxon>
        <taxon>Bacillati</taxon>
        <taxon>Cyanobacteriota</taxon>
        <taxon>Cyanophyceae</taxon>
        <taxon>Nostocales</taxon>
        <taxon>Nostocaceae</taxon>
        <taxon>Nostoc</taxon>
    </lineage>
</organism>
<accession>A0A2K8TAN9</accession>
<evidence type="ECO:0000313" key="2">
    <source>
        <dbReference type="Proteomes" id="UP000232003"/>
    </source>
</evidence>
<dbReference type="EMBL" id="CP024793">
    <property type="protein sequence ID" value="AUB44145.1"/>
    <property type="molecule type" value="Genomic_DNA"/>
</dbReference>
<dbReference type="AlphaFoldDB" id="A0A2K8TAN9"/>
<dbReference type="Proteomes" id="UP000232003">
    <property type="component" value="Plasmid pNFSY08"/>
</dbReference>
<keyword evidence="1" id="KW-0614">Plasmid</keyword>